<organism evidence="2 3">
    <name type="scientific">Coccidioides posadasii RMSCC 3488</name>
    <dbReference type="NCBI Taxonomy" id="454284"/>
    <lineage>
        <taxon>Eukaryota</taxon>
        <taxon>Fungi</taxon>
        <taxon>Dikarya</taxon>
        <taxon>Ascomycota</taxon>
        <taxon>Pezizomycotina</taxon>
        <taxon>Eurotiomycetes</taxon>
        <taxon>Eurotiomycetidae</taxon>
        <taxon>Onygenales</taxon>
        <taxon>Onygenaceae</taxon>
        <taxon>Coccidioides</taxon>
    </lineage>
</organism>
<sequence length="226" mass="25392">METLKAVFFKPDPAAQMRKCNALIRGNTRKLDRDIAQLKALDIKTKQFIVAASRRAQRNPARASQAAQETRIFAKELIRIRKQSARLNTSKAQLESVRMQVNEAFAVRKIEGSLRTSTGIMKDVNTLVRLPQLSETMRQLSLELVKAGIIEESIDDALPDDQLLEGEEEAADAEVDKVLQEILQGKLARVEGPRVEEPLEEPAEEGFEDQEATLEQMRGRLEALKS</sequence>
<dbReference type="PANTHER" id="PTHR10476">
    <property type="entry name" value="CHARGED MULTIVESICULAR BODY PROTEIN"/>
    <property type="match status" value="1"/>
</dbReference>
<dbReference type="Pfam" id="PF03357">
    <property type="entry name" value="Snf7"/>
    <property type="match status" value="1"/>
</dbReference>
<protein>
    <submittedName>
        <fullName evidence="2">Charged multivesicular body protein 3</fullName>
    </submittedName>
</protein>
<dbReference type="VEuPathDB" id="FungiDB:CPAG_02932"/>
<feature type="region of interest" description="Disordered" evidence="1">
    <location>
        <begin position="192"/>
        <end position="211"/>
    </location>
</feature>
<dbReference type="GO" id="GO:0007034">
    <property type="term" value="P:vacuolar transport"/>
    <property type="evidence" value="ECO:0007669"/>
    <property type="project" value="InterPro"/>
</dbReference>
<reference evidence="2 3" key="1">
    <citation type="submission" date="2007-06" db="EMBL/GenBank/DDBJ databases">
        <title>The Genome Sequence of Coccidioides posadasii RMSCC_3488.</title>
        <authorList>
            <consortium name="Coccidioides Genome Resources Consortium"/>
            <consortium name="The Broad Institute Genome Sequencing Platform"/>
            <person name="Henn M.R."/>
            <person name="Sykes S."/>
            <person name="Young S."/>
            <person name="Jaffe D."/>
            <person name="Berlin A."/>
            <person name="Alvarez P."/>
            <person name="Butler J."/>
            <person name="Gnerre S."/>
            <person name="Grabherr M."/>
            <person name="Mauceli E."/>
            <person name="Brockman W."/>
            <person name="Kodira C."/>
            <person name="Alvarado L."/>
            <person name="Zeng Q."/>
            <person name="Crawford M."/>
            <person name="Antoine C."/>
            <person name="Devon K."/>
            <person name="Galgiani J."/>
            <person name="Orsborn K."/>
            <person name="Lewis M.L."/>
            <person name="Nusbaum C."/>
            <person name="Galagan J."/>
            <person name="Birren B."/>
        </authorList>
    </citation>
    <scope>NUCLEOTIDE SEQUENCE [LARGE SCALE GENOMIC DNA]</scope>
    <source>
        <strain evidence="2 3">RMSCC 3488</strain>
    </source>
</reference>
<reference evidence="3" key="3">
    <citation type="journal article" date="2010" name="Genome Res.">
        <title>Population genomic sequencing of Coccidioides fungi reveals recent hybridization and transposon control.</title>
        <authorList>
            <person name="Neafsey D.E."/>
            <person name="Barker B.M."/>
            <person name="Sharpton T.J."/>
            <person name="Stajich J.E."/>
            <person name="Park D.J."/>
            <person name="Whiston E."/>
            <person name="Hung C.-Y."/>
            <person name="McMahan C."/>
            <person name="White J."/>
            <person name="Sykes S."/>
            <person name="Heiman D."/>
            <person name="Young S."/>
            <person name="Zeng Q."/>
            <person name="Abouelleil A."/>
            <person name="Aftuck L."/>
            <person name="Bessette D."/>
            <person name="Brown A."/>
            <person name="FitzGerald M."/>
            <person name="Lui A."/>
            <person name="Macdonald J.P."/>
            <person name="Priest M."/>
            <person name="Orbach M.J."/>
            <person name="Galgiani J.N."/>
            <person name="Kirkland T.N."/>
            <person name="Cole G.T."/>
            <person name="Birren B.W."/>
            <person name="Henn M.R."/>
            <person name="Taylor J.W."/>
            <person name="Rounsley S.D."/>
        </authorList>
    </citation>
    <scope>NUCLEOTIDE SEQUENCE [LARGE SCALE GENOMIC DNA]</scope>
    <source>
        <strain evidence="3">RMSCC 3488</strain>
    </source>
</reference>
<dbReference type="OrthoDB" id="2329734at2759"/>
<dbReference type="Gene3D" id="6.10.140.1230">
    <property type="match status" value="1"/>
</dbReference>
<dbReference type="Proteomes" id="UP000054567">
    <property type="component" value="Unassembled WGS sequence"/>
</dbReference>
<evidence type="ECO:0000313" key="2">
    <source>
        <dbReference type="EMBL" id="KMM66594.1"/>
    </source>
</evidence>
<accession>A0A0J6FCF0</accession>
<dbReference type="InterPro" id="IPR005024">
    <property type="entry name" value="Snf7_fam"/>
</dbReference>
<gene>
    <name evidence="2" type="ORF">CPAG_02932</name>
</gene>
<reference evidence="3" key="2">
    <citation type="journal article" date="2009" name="Genome Res.">
        <title>Comparative genomic analyses of the human fungal pathogens Coccidioides and their relatives.</title>
        <authorList>
            <person name="Sharpton T.J."/>
            <person name="Stajich J.E."/>
            <person name="Rounsley S.D."/>
            <person name="Gardner M.J."/>
            <person name="Wortman J.R."/>
            <person name="Jordar V.S."/>
            <person name="Maiti R."/>
            <person name="Kodira C.D."/>
            <person name="Neafsey D.E."/>
            <person name="Zeng Q."/>
            <person name="Hung C.-Y."/>
            <person name="McMahan C."/>
            <person name="Muszewska A."/>
            <person name="Grynberg M."/>
            <person name="Mandel M.A."/>
            <person name="Kellner E.M."/>
            <person name="Barker B.M."/>
            <person name="Galgiani J.N."/>
            <person name="Orbach M.J."/>
            <person name="Kirkland T.N."/>
            <person name="Cole G.T."/>
            <person name="Henn M.R."/>
            <person name="Birren B.W."/>
            <person name="Taylor J.W."/>
        </authorList>
    </citation>
    <scope>NUCLEOTIDE SEQUENCE [LARGE SCALE GENOMIC DNA]</scope>
    <source>
        <strain evidence="3">RMSCC 3488</strain>
    </source>
</reference>
<feature type="compositionally biased region" description="Acidic residues" evidence="1">
    <location>
        <begin position="198"/>
        <end position="211"/>
    </location>
</feature>
<name>A0A0J6FCF0_COCPO</name>
<evidence type="ECO:0000256" key="1">
    <source>
        <dbReference type="SAM" id="MobiDB-lite"/>
    </source>
</evidence>
<evidence type="ECO:0000313" key="3">
    <source>
        <dbReference type="Proteomes" id="UP000054567"/>
    </source>
</evidence>
<proteinExistence type="predicted"/>
<dbReference type="EMBL" id="DS268110">
    <property type="protein sequence ID" value="KMM66594.1"/>
    <property type="molecule type" value="Genomic_DNA"/>
</dbReference>
<dbReference type="AlphaFoldDB" id="A0A0J6FCF0"/>